<organism evidence="2 3">
    <name type="scientific">Ceriporiopsis subvermispora (strain B)</name>
    <name type="common">White-rot fungus</name>
    <name type="synonym">Gelatoporia subvermispora</name>
    <dbReference type="NCBI Taxonomy" id="914234"/>
    <lineage>
        <taxon>Eukaryota</taxon>
        <taxon>Fungi</taxon>
        <taxon>Dikarya</taxon>
        <taxon>Basidiomycota</taxon>
        <taxon>Agaricomycotina</taxon>
        <taxon>Agaricomycetes</taxon>
        <taxon>Polyporales</taxon>
        <taxon>Gelatoporiaceae</taxon>
        <taxon>Gelatoporia</taxon>
    </lineage>
</organism>
<evidence type="ECO:0000313" key="3">
    <source>
        <dbReference type="Proteomes" id="UP000016930"/>
    </source>
</evidence>
<accession>M2R051</accession>
<feature type="transmembrane region" description="Helical" evidence="1">
    <location>
        <begin position="40"/>
        <end position="58"/>
    </location>
</feature>
<dbReference type="Proteomes" id="UP000016930">
    <property type="component" value="Unassembled WGS sequence"/>
</dbReference>
<feature type="transmembrane region" description="Helical" evidence="1">
    <location>
        <begin position="64"/>
        <end position="81"/>
    </location>
</feature>
<evidence type="ECO:0000313" key="2">
    <source>
        <dbReference type="EMBL" id="EMD31627.1"/>
    </source>
</evidence>
<dbReference type="AlphaFoldDB" id="M2R051"/>
<sequence>MADTIILALTWGKTWGMVRMARGLNVKAPLMTLILRDGTLYFVGLLSINVLSLVGWATNVFTDAGVFSTPLCSIIITHFLLNLRQLAHGSTDGISRPHSGREGTPDPVDSQTSSLQFGLFVGNMGESLVHGSENDDHKLAWDNNGTGILLDRGNALVGSAHGHLRGQVKDSISPANECMDIELNVV</sequence>
<keyword evidence="1" id="KW-0812">Transmembrane</keyword>
<proteinExistence type="predicted"/>
<reference evidence="2 3" key="1">
    <citation type="journal article" date="2012" name="Proc. Natl. Acad. Sci. U.S.A.">
        <title>Comparative genomics of Ceriporiopsis subvermispora and Phanerochaete chrysosporium provide insight into selective ligninolysis.</title>
        <authorList>
            <person name="Fernandez-Fueyo E."/>
            <person name="Ruiz-Duenas F.J."/>
            <person name="Ferreira P."/>
            <person name="Floudas D."/>
            <person name="Hibbett D.S."/>
            <person name="Canessa P."/>
            <person name="Larrondo L.F."/>
            <person name="James T.Y."/>
            <person name="Seelenfreund D."/>
            <person name="Lobos S."/>
            <person name="Polanco R."/>
            <person name="Tello M."/>
            <person name="Honda Y."/>
            <person name="Watanabe T."/>
            <person name="Watanabe T."/>
            <person name="Ryu J.S."/>
            <person name="Kubicek C.P."/>
            <person name="Schmoll M."/>
            <person name="Gaskell J."/>
            <person name="Hammel K.E."/>
            <person name="St John F.J."/>
            <person name="Vanden Wymelenberg A."/>
            <person name="Sabat G."/>
            <person name="Splinter BonDurant S."/>
            <person name="Syed K."/>
            <person name="Yadav J.S."/>
            <person name="Doddapaneni H."/>
            <person name="Subramanian V."/>
            <person name="Lavin J.L."/>
            <person name="Oguiza J.A."/>
            <person name="Perez G."/>
            <person name="Pisabarro A.G."/>
            <person name="Ramirez L."/>
            <person name="Santoyo F."/>
            <person name="Master E."/>
            <person name="Coutinho P.M."/>
            <person name="Henrissat B."/>
            <person name="Lombard V."/>
            <person name="Magnuson J.K."/>
            <person name="Kuees U."/>
            <person name="Hori C."/>
            <person name="Igarashi K."/>
            <person name="Samejima M."/>
            <person name="Held B.W."/>
            <person name="Barry K.W."/>
            <person name="LaButti K.M."/>
            <person name="Lapidus A."/>
            <person name="Lindquist E.A."/>
            <person name="Lucas S.M."/>
            <person name="Riley R."/>
            <person name="Salamov A.A."/>
            <person name="Hoffmeister D."/>
            <person name="Schwenk D."/>
            <person name="Hadar Y."/>
            <person name="Yarden O."/>
            <person name="de Vries R.P."/>
            <person name="Wiebenga A."/>
            <person name="Stenlid J."/>
            <person name="Eastwood D."/>
            <person name="Grigoriev I.V."/>
            <person name="Berka R.M."/>
            <person name="Blanchette R.A."/>
            <person name="Kersten P."/>
            <person name="Martinez A.T."/>
            <person name="Vicuna R."/>
            <person name="Cullen D."/>
        </authorList>
    </citation>
    <scope>NUCLEOTIDE SEQUENCE [LARGE SCALE GENOMIC DNA]</scope>
    <source>
        <strain evidence="2 3">B</strain>
    </source>
</reference>
<dbReference type="HOGENOM" id="CLU_125053_0_0_1"/>
<keyword evidence="1" id="KW-1133">Transmembrane helix</keyword>
<gene>
    <name evidence="2" type="ORF">CERSUDRAFT_100293</name>
</gene>
<keyword evidence="1" id="KW-0472">Membrane</keyword>
<dbReference type="EMBL" id="KB445817">
    <property type="protein sequence ID" value="EMD31627.1"/>
    <property type="molecule type" value="Genomic_DNA"/>
</dbReference>
<keyword evidence="3" id="KW-1185">Reference proteome</keyword>
<dbReference type="OrthoDB" id="2756573at2759"/>
<protein>
    <submittedName>
        <fullName evidence="2">Uncharacterized protein</fullName>
    </submittedName>
</protein>
<name>M2R051_CERS8</name>
<evidence type="ECO:0000256" key="1">
    <source>
        <dbReference type="SAM" id="Phobius"/>
    </source>
</evidence>